<dbReference type="AlphaFoldDB" id="B9TKW0"/>
<evidence type="ECO:0000256" key="1">
    <source>
        <dbReference type="SAM" id="MobiDB-lite"/>
    </source>
</evidence>
<reference evidence="3" key="1">
    <citation type="journal article" date="2010" name="Nat. Biotechnol.">
        <title>Draft genome sequence of the oilseed species Ricinus communis.</title>
        <authorList>
            <person name="Chan A.P."/>
            <person name="Crabtree J."/>
            <person name="Zhao Q."/>
            <person name="Lorenzi H."/>
            <person name="Orvis J."/>
            <person name="Puiu D."/>
            <person name="Melake-Berhan A."/>
            <person name="Jones K.M."/>
            <person name="Redman J."/>
            <person name="Chen G."/>
            <person name="Cahoon E.B."/>
            <person name="Gedil M."/>
            <person name="Stanke M."/>
            <person name="Haas B.J."/>
            <person name="Wortman J.R."/>
            <person name="Fraser-Liggett C.M."/>
            <person name="Ravel J."/>
            <person name="Rabinowicz P.D."/>
        </authorList>
    </citation>
    <scope>NUCLEOTIDE SEQUENCE [LARGE SCALE GENOMIC DNA]</scope>
    <source>
        <strain evidence="3">cv. Hale</strain>
    </source>
</reference>
<gene>
    <name evidence="2" type="ORF">RCOM_2082440</name>
</gene>
<feature type="compositionally biased region" description="Low complexity" evidence="1">
    <location>
        <begin position="60"/>
        <end position="69"/>
    </location>
</feature>
<keyword evidence="3" id="KW-1185">Reference proteome</keyword>
<feature type="compositionally biased region" description="Low complexity" evidence="1">
    <location>
        <begin position="41"/>
        <end position="50"/>
    </location>
</feature>
<organism evidence="2 3">
    <name type="scientific">Ricinus communis</name>
    <name type="common">Castor bean</name>
    <dbReference type="NCBI Taxonomy" id="3988"/>
    <lineage>
        <taxon>Eukaryota</taxon>
        <taxon>Viridiplantae</taxon>
        <taxon>Streptophyta</taxon>
        <taxon>Embryophyta</taxon>
        <taxon>Tracheophyta</taxon>
        <taxon>Spermatophyta</taxon>
        <taxon>Magnoliopsida</taxon>
        <taxon>eudicotyledons</taxon>
        <taxon>Gunneridae</taxon>
        <taxon>Pentapetalae</taxon>
        <taxon>rosids</taxon>
        <taxon>fabids</taxon>
        <taxon>Malpighiales</taxon>
        <taxon>Euphorbiaceae</taxon>
        <taxon>Acalyphoideae</taxon>
        <taxon>Acalypheae</taxon>
        <taxon>Ricinus</taxon>
    </lineage>
</organism>
<evidence type="ECO:0000313" key="3">
    <source>
        <dbReference type="Proteomes" id="UP000008311"/>
    </source>
</evidence>
<accession>B9TKW0</accession>
<feature type="region of interest" description="Disordered" evidence="1">
    <location>
        <begin position="1"/>
        <end position="97"/>
    </location>
</feature>
<dbReference type="Proteomes" id="UP000008311">
    <property type="component" value="Unassembled WGS sequence"/>
</dbReference>
<feature type="compositionally biased region" description="Basic and acidic residues" evidence="1">
    <location>
        <begin position="83"/>
        <end position="97"/>
    </location>
</feature>
<sequence length="97" mass="10451">MPPVPPRAPRQACRERCGRTGSGSARAGARRLVARPRPDQPAGRPRGSPSRNRRPRTRCGARPAATTAAPAPPWPGRRTAGARRPDRAARRPAHGRD</sequence>
<evidence type="ECO:0000313" key="2">
    <source>
        <dbReference type="EMBL" id="EEF23503.1"/>
    </source>
</evidence>
<name>B9TKW0_RICCO</name>
<protein>
    <submittedName>
        <fullName evidence="2">Uncharacterized protein</fullName>
    </submittedName>
</protein>
<dbReference type="InParanoid" id="B9TKW0"/>
<proteinExistence type="predicted"/>
<dbReference type="EMBL" id="EQ985793">
    <property type="protein sequence ID" value="EEF23503.1"/>
    <property type="molecule type" value="Genomic_DNA"/>
</dbReference>